<dbReference type="PANTHER" id="PTHR43821">
    <property type="entry name" value="NAD(P)H NITROREDUCTASE YDJA-RELATED"/>
    <property type="match status" value="1"/>
</dbReference>
<evidence type="ECO:0000313" key="11">
    <source>
        <dbReference type="Proteomes" id="UP001268683"/>
    </source>
</evidence>
<comment type="similarity">
    <text evidence="1 7">Belongs to the nitroreductase family.</text>
</comment>
<dbReference type="InterPro" id="IPR026021">
    <property type="entry name" value="YdjA-like"/>
</dbReference>
<feature type="domain" description="Nitroreductase" evidence="9">
    <location>
        <begin position="16"/>
        <end position="171"/>
    </location>
</feature>
<evidence type="ECO:0000313" key="10">
    <source>
        <dbReference type="EMBL" id="WND01418.1"/>
    </source>
</evidence>
<dbReference type="InterPro" id="IPR052530">
    <property type="entry name" value="NAD(P)H_nitroreductase"/>
</dbReference>
<feature type="binding site" evidence="8">
    <location>
        <position position="44"/>
    </location>
    <ligand>
        <name>FMN</name>
        <dbReference type="ChEBI" id="CHEBI:58210"/>
        <note>ligand shared between dimeric partners</note>
    </ligand>
</feature>
<dbReference type="EMBL" id="CP123872">
    <property type="protein sequence ID" value="WND01418.1"/>
    <property type="molecule type" value="Genomic_DNA"/>
</dbReference>
<evidence type="ECO:0000256" key="8">
    <source>
        <dbReference type="PIRSR" id="PIRSR000232-1"/>
    </source>
</evidence>
<dbReference type="Gene3D" id="3.40.109.10">
    <property type="entry name" value="NADH Oxidase"/>
    <property type="match status" value="1"/>
</dbReference>
<name>A0AA52H998_9PROT</name>
<evidence type="ECO:0000256" key="1">
    <source>
        <dbReference type="ARBA" id="ARBA00007118"/>
    </source>
</evidence>
<dbReference type="SUPFAM" id="SSF55469">
    <property type="entry name" value="FMN-dependent nitroreductase-like"/>
    <property type="match status" value="1"/>
</dbReference>
<evidence type="ECO:0000259" key="9">
    <source>
        <dbReference type="Pfam" id="PF00881"/>
    </source>
</evidence>
<keyword evidence="3 7" id="KW-0288">FMN</keyword>
<dbReference type="EC" id="1.-.-.-" evidence="7"/>
<gene>
    <name evidence="10" type="ORF">QGN29_07585</name>
</gene>
<evidence type="ECO:0000256" key="4">
    <source>
        <dbReference type="ARBA" id="ARBA00022857"/>
    </source>
</evidence>
<evidence type="ECO:0000256" key="3">
    <source>
        <dbReference type="ARBA" id="ARBA00022643"/>
    </source>
</evidence>
<dbReference type="CDD" id="cd02135">
    <property type="entry name" value="YdjA-like"/>
    <property type="match status" value="1"/>
</dbReference>
<evidence type="ECO:0000256" key="6">
    <source>
        <dbReference type="ARBA" id="ARBA00023027"/>
    </source>
</evidence>
<dbReference type="GO" id="GO:0016491">
    <property type="term" value="F:oxidoreductase activity"/>
    <property type="evidence" value="ECO:0007669"/>
    <property type="project" value="UniProtKB-UniRule"/>
</dbReference>
<protein>
    <recommendedName>
        <fullName evidence="7">Putative NAD(P)H nitroreductase</fullName>
        <ecNumber evidence="7">1.-.-.-</ecNumber>
    </recommendedName>
</protein>
<dbReference type="KEGG" id="tmk:QGN29_07585"/>
<keyword evidence="4 7" id="KW-0521">NADP</keyword>
<dbReference type="AlphaFoldDB" id="A0AA52H998"/>
<feature type="binding site" description="in other chain" evidence="8">
    <location>
        <begin position="141"/>
        <end position="143"/>
    </location>
    <ligand>
        <name>FMN</name>
        <dbReference type="ChEBI" id="CHEBI:58210"/>
        <note>ligand shared between dimeric partners</note>
    </ligand>
</feature>
<keyword evidence="6 7" id="KW-0520">NAD</keyword>
<proteinExistence type="inferred from homology"/>
<dbReference type="Pfam" id="PF00881">
    <property type="entry name" value="Nitroreductase"/>
    <property type="match status" value="1"/>
</dbReference>
<accession>A0AA52H998</accession>
<dbReference type="InterPro" id="IPR000415">
    <property type="entry name" value="Nitroreductase-like"/>
</dbReference>
<comment type="cofactor">
    <cofactor evidence="8">
        <name>FMN</name>
        <dbReference type="ChEBI" id="CHEBI:58210"/>
    </cofactor>
    <text evidence="8">Binds 1 FMN per subunit.</text>
</comment>
<evidence type="ECO:0000256" key="5">
    <source>
        <dbReference type="ARBA" id="ARBA00023002"/>
    </source>
</evidence>
<dbReference type="Proteomes" id="UP001268683">
    <property type="component" value="Chromosome"/>
</dbReference>
<evidence type="ECO:0000256" key="2">
    <source>
        <dbReference type="ARBA" id="ARBA00022630"/>
    </source>
</evidence>
<feature type="binding site" evidence="8">
    <location>
        <position position="48"/>
    </location>
    <ligand>
        <name>FMN</name>
        <dbReference type="ChEBI" id="CHEBI:58210"/>
        <note>ligand shared between dimeric partners</note>
    </ligand>
</feature>
<dbReference type="RefSeq" id="WP_310797246.1">
    <property type="nucleotide sequence ID" value="NZ_CP123872.1"/>
</dbReference>
<sequence>MSFNKANPETIELLLNRRSVKTKDMTGPGPSIDELEIILTAAARVPDHGKLAPWRYIALLEDDRKKLGDIIAHALEVEKDVSDSVREKMRDYGMQAPICIVAIHSLSDKRPIPAWEQELSTGASIMNLLVATHALGYVGQWLTGWAAFSPTVASGLGLNEQEKVAGFIFLGSQDRQPTERPRPLLDEIVSWKI</sequence>
<evidence type="ECO:0000256" key="7">
    <source>
        <dbReference type="PIRNR" id="PIRNR000232"/>
    </source>
</evidence>
<organism evidence="10 11">
    <name type="scientific">Temperatibacter marinus</name>
    <dbReference type="NCBI Taxonomy" id="1456591"/>
    <lineage>
        <taxon>Bacteria</taxon>
        <taxon>Pseudomonadati</taxon>
        <taxon>Pseudomonadota</taxon>
        <taxon>Alphaproteobacteria</taxon>
        <taxon>Kordiimonadales</taxon>
        <taxon>Temperatibacteraceae</taxon>
        <taxon>Temperatibacter</taxon>
    </lineage>
</organism>
<feature type="binding site" description="in other chain" evidence="8">
    <location>
        <begin position="17"/>
        <end position="19"/>
    </location>
    <ligand>
        <name>FMN</name>
        <dbReference type="ChEBI" id="CHEBI:58210"/>
        <note>ligand shared between dimeric partners</note>
    </ligand>
</feature>
<reference evidence="10" key="1">
    <citation type="submission" date="2023-04" db="EMBL/GenBank/DDBJ databases">
        <title>Complete genome sequence of Temperatibacter marinus.</title>
        <authorList>
            <person name="Rong J.-C."/>
            <person name="Yi M.-L."/>
            <person name="Zhao Q."/>
        </authorList>
    </citation>
    <scope>NUCLEOTIDE SEQUENCE</scope>
    <source>
        <strain evidence="10">NBRC 110045</strain>
    </source>
</reference>
<keyword evidence="11" id="KW-1185">Reference proteome</keyword>
<dbReference type="PANTHER" id="PTHR43821:SF1">
    <property type="entry name" value="NAD(P)H NITROREDUCTASE YDJA-RELATED"/>
    <property type="match status" value="1"/>
</dbReference>
<dbReference type="InterPro" id="IPR029479">
    <property type="entry name" value="Nitroreductase"/>
</dbReference>
<keyword evidence="2 7" id="KW-0285">Flavoprotein</keyword>
<dbReference type="PIRSF" id="PIRSF000232">
    <property type="entry name" value="YdjA"/>
    <property type="match status" value="1"/>
</dbReference>
<keyword evidence="5 7" id="KW-0560">Oxidoreductase</keyword>